<dbReference type="CDD" id="cd07043">
    <property type="entry name" value="STAS_anti-anti-sigma_factors"/>
    <property type="match status" value="1"/>
</dbReference>
<dbReference type="GO" id="GO:0043856">
    <property type="term" value="F:anti-sigma factor antagonist activity"/>
    <property type="evidence" value="ECO:0007669"/>
    <property type="project" value="InterPro"/>
</dbReference>
<gene>
    <name evidence="4" type="ORF">FLK61_25685</name>
</gene>
<organism evidence="4 5">
    <name type="scientific">Paenalkalicoccus suaedae</name>
    <dbReference type="NCBI Taxonomy" id="2592382"/>
    <lineage>
        <taxon>Bacteria</taxon>
        <taxon>Bacillati</taxon>
        <taxon>Bacillota</taxon>
        <taxon>Bacilli</taxon>
        <taxon>Bacillales</taxon>
        <taxon>Bacillaceae</taxon>
        <taxon>Paenalkalicoccus</taxon>
    </lineage>
</organism>
<sequence>MIKEIKLIHNDVHVKLHGEVYVSDASLLREKLLPYVEEGKANFHFDFSEVTFIDSAGLGVLVAIHKRATQNNGEVRILNARGSVKEIFTLTRLHHVFQMGE</sequence>
<evidence type="ECO:0000256" key="2">
    <source>
        <dbReference type="RuleBase" id="RU003749"/>
    </source>
</evidence>
<dbReference type="AlphaFoldDB" id="A0A859FC70"/>
<dbReference type="PROSITE" id="PS50801">
    <property type="entry name" value="STAS"/>
    <property type="match status" value="1"/>
</dbReference>
<protein>
    <recommendedName>
        <fullName evidence="2">Anti-sigma factor antagonist</fullName>
    </recommendedName>
</protein>
<dbReference type="InterPro" id="IPR002645">
    <property type="entry name" value="STAS_dom"/>
</dbReference>
<dbReference type="KEGG" id="psua:FLK61_25685"/>
<name>A0A859FC70_9BACI</name>
<dbReference type="RefSeq" id="WP_176008207.1">
    <property type="nucleotide sequence ID" value="NZ_CP041372.2"/>
</dbReference>
<dbReference type="Gene3D" id="3.30.750.24">
    <property type="entry name" value="STAS domain"/>
    <property type="match status" value="1"/>
</dbReference>
<feature type="domain" description="STAS" evidence="3">
    <location>
        <begin position="1"/>
        <end position="101"/>
    </location>
</feature>
<dbReference type="Proteomes" id="UP000318138">
    <property type="component" value="Chromosome"/>
</dbReference>
<evidence type="ECO:0000259" key="3">
    <source>
        <dbReference type="PROSITE" id="PS50801"/>
    </source>
</evidence>
<proteinExistence type="inferred from homology"/>
<comment type="similarity">
    <text evidence="1 2">Belongs to the anti-sigma-factor antagonist family.</text>
</comment>
<dbReference type="InterPro" id="IPR036513">
    <property type="entry name" value="STAS_dom_sf"/>
</dbReference>
<dbReference type="Pfam" id="PF01740">
    <property type="entry name" value="STAS"/>
    <property type="match status" value="1"/>
</dbReference>
<keyword evidence="5" id="KW-1185">Reference proteome</keyword>
<evidence type="ECO:0000313" key="4">
    <source>
        <dbReference type="EMBL" id="QKS70164.1"/>
    </source>
</evidence>
<dbReference type="EMBL" id="CP041372">
    <property type="protein sequence ID" value="QKS70164.1"/>
    <property type="molecule type" value="Genomic_DNA"/>
</dbReference>
<evidence type="ECO:0000313" key="5">
    <source>
        <dbReference type="Proteomes" id="UP000318138"/>
    </source>
</evidence>
<dbReference type="NCBIfam" id="TIGR00377">
    <property type="entry name" value="ant_ant_sig"/>
    <property type="match status" value="1"/>
</dbReference>
<evidence type="ECO:0000256" key="1">
    <source>
        <dbReference type="ARBA" id="ARBA00009013"/>
    </source>
</evidence>
<dbReference type="PANTHER" id="PTHR33495">
    <property type="entry name" value="ANTI-SIGMA FACTOR ANTAGONIST TM_1081-RELATED-RELATED"/>
    <property type="match status" value="1"/>
</dbReference>
<dbReference type="InterPro" id="IPR003658">
    <property type="entry name" value="Anti-sigma_ant"/>
</dbReference>
<reference evidence="5" key="1">
    <citation type="submission" date="2019-07" db="EMBL/GenBank/DDBJ databases">
        <title>Bacillus alkalisoli sp. nov. isolated from saline soil.</title>
        <authorList>
            <person name="Sun J.-Q."/>
            <person name="Xu L."/>
        </authorList>
    </citation>
    <scope>NUCLEOTIDE SEQUENCE [LARGE SCALE GENOMIC DNA]</scope>
    <source>
        <strain evidence="5">M4U3P1</strain>
    </source>
</reference>
<dbReference type="PANTHER" id="PTHR33495:SF2">
    <property type="entry name" value="ANTI-SIGMA FACTOR ANTAGONIST TM_1081-RELATED"/>
    <property type="match status" value="1"/>
</dbReference>
<dbReference type="SUPFAM" id="SSF52091">
    <property type="entry name" value="SpoIIaa-like"/>
    <property type="match status" value="1"/>
</dbReference>
<accession>A0A859FC70</accession>